<dbReference type="PRINTS" id="PR00682">
    <property type="entry name" value="IPNSYNTHASE"/>
</dbReference>
<keyword evidence="2" id="KW-0560">Oxidoreductase</keyword>
<dbReference type="InterPro" id="IPR005123">
    <property type="entry name" value="Oxoglu/Fe-dep_dioxygenase_dom"/>
</dbReference>
<sequence length="345" mass="39094">MPATQGLPILDFSAFYGENPKAKAQLVEQVRESCLHNGFFQITGHRIPLELQHRAMNCSKRFFRLPLEEKLKIDKIEKNTFNRGYELLQSQMNEAGASPDLKEGLYIGREIPTDHPYFLEGLLNSGPNQWPDTIPDPEEFQKSTMEYYHAVFDLAKDIMAVLALTLNHDEAYFDPLTDGAVATLRYLHYPPPPKQMGERLRGIGAHTDFSCITLLLQDEVSGLQVLDVPTNEWIDVQPIPGAYVVNLGNLFSRMTNDTYKSNLHRVINDSGNDRYSIPFFLTGNPKYVCKCLPGFQKDGEPGKYLPATVQEVVSLSYKETFARAERYKAEIQTKIQNNVTKEVAA</sequence>
<dbReference type="InterPro" id="IPR027443">
    <property type="entry name" value="IPNS-like_sf"/>
</dbReference>
<accession>A0A7U2R257</accession>
<dbReference type="Proteomes" id="UP000596276">
    <property type="component" value="Chromosome 8"/>
</dbReference>
<feature type="domain" description="Fe2OG dioxygenase" evidence="3">
    <location>
        <begin position="179"/>
        <end position="283"/>
    </location>
</feature>
<protein>
    <submittedName>
        <fullName evidence="4">Oxidoreductase</fullName>
    </submittedName>
</protein>
<dbReference type="GO" id="GO:0046872">
    <property type="term" value="F:metal ion binding"/>
    <property type="evidence" value="ECO:0007669"/>
    <property type="project" value="UniProtKB-KW"/>
</dbReference>
<evidence type="ECO:0000256" key="1">
    <source>
        <dbReference type="ARBA" id="ARBA00008056"/>
    </source>
</evidence>
<evidence type="ECO:0000313" key="5">
    <source>
        <dbReference type="Proteomes" id="UP000596276"/>
    </source>
</evidence>
<dbReference type="InterPro" id="IPR026992">
    <property type="entry name" value="DIOX_N"/>
</dbReference>
<dbReference type="VEuPathDB" id="FungiDB:F9C07_13113"/>
<name>A0A7U2R257_ASPFN</name>
<dbReference type="PROSITE" id="PS51471">
    <property type="entry name" value="FE2OG_OXY"/>
    <property type="match status" value="1"/>
</dbReference>
<dbReference type="GO" id="GO:0016491">
    <property type="term" value="F:oxidoreductase activity"/>
    <property type="evidence" value="ECO:0007669"/>
    <property type="project" value="UniProtKB-KW"/>
</dbReference>
<dbReference type="Pfam" id="PF14226">
    <property type="entry name" value="DIOX_N"/>
    <property type="match status" value="1"/>
</dbReference>
<keyword evidence="2" id="KW-0479">Metal-binding</keyword>
<dbReference type="Pfam" id="PF03171">
    <property type="entry name" value="2OG-FeII_Oxy"/>
    <property type="match status" value="1"/>
</dbReference>
<dbReference type="VEuPathDB" id="FungiDB:AFLA_013299"/>
<dbReference type="EMBL" id="CP044616">
    <property type="protein sequence ID" value="QRD93104.1"/>
    <property type="molecule type" value="Genomic_DNA"/>
</dbReference>
<proteinExistence type="inferred from homology"/>
<organism evidence="4 5">
    <name type="scientific">Aspergillus flavus (strain ATCC 200026 / FGSC A1120 / IAM 13836 / NRRL 3357 / JCM 12722 / SRRC 167)</name>
    <dbReference type="NCBI Taxonomy" id="332952"/>
    <lineage>
        <taxon>Eukaryota</taxon>
        <taxon>Fungi</taxon>
        <taxon>Dikarya</taxon>
        <taxon>Ascomycota</taxon>
        <taxon>Pezizomycotina</taxon>
        <taxon>Eurotiomycetes</taxon>
        <taxon>Eurotiomycetidae</taxon>
        <taxon>Eurotiales</taxon>
        <taxon>Aspergillaceae</taxon>
        <taxon>Aspergillus</taxon>
        <taxon>Aspergillus subgen. Circumdati</taxon>
    </lineage>
</organism>
<keyword evidence="2" id="KW-0408">Iron</keyword>
<evidence type="ECO:0000313" key="4">
    <source>
        <dbReference type="EMBL" id="QRD93104.1"/>
    </source>
</evidence>
<reference evidence="5" key="1">
    <citation type="journal article" date="2021" name="G3 (Bethesda)">
        <title>Chromosome assembled and annotated genome sequence of Aspergillus flavus NRRL 3357.</title>
        <authorList>
            <person name="Skerker J.M."/>
            <person name="Pianalto K.M."/>
            <person name="Mondo S.J."/>
            <person name="Yang K."/>
            <person name="Arkin A.P."/>
            <person name="Keller N.P."/>
            <person name="Grigoriev I.V."/>
            <person name="Louise Glass N.L."/>
        </authorList>
    </citation>
    <scope>NUCLEOTIDE SEQUENCE [LARGE SCALE GENOMIC DNA]</scope>
    <source>
        <strain evidence="5">ATCC 200026 / FGSC A1120 / IAM 13836 / NRRL 3357 / JCM 12722 / SRRC 167</strain>
    </source>
</reference>
<dbReference type="AlphaFoldDB" id="A0A7U2R257"/>
<keyword evidence="5" id="KW-1185">Reference proteome</keyword>
<dbReference type="GO" id="GO:0044283">
    <property type="term" value="P:small molecule biosynthetic process"/>
    <property type="evidence" value="ECO:0007669"/>
    <property type="project" value="UniProtKB-ARBA"/>
</dbReference>
<dbReference type="Gene3D" id="2.60.120.330">
    <property type="entry name" value="B-lactam Antibiotic, Isopenicillin N Synthase, Chain"/>
    <property type="match status" value="1"/>
</dbReference>
<dbReference type="OMA" id="YKETFAR"/>
<gene>
    <name evidence="4" type="ORF">F9C07_13113</name>
</gene>
<dbReference type="PANTHER" id="PTHR47990">
    <property type="entry name" value="2-OXOGLUTARATE (2OG) AND FE(II)-DEPENDENT OXYGENASE SUPERFAMILY PROTEIN-RELATED"/>
    <property type="match status" value="1"/>
</dbReference>
<evidence type="ECO:0000256" key="2">
    <source>
        <dbReference type="RuleBase" id="RU003682"/>
    </source>
</evidence>
<dbReference type="InterPro" id="IPR050231">
    <property type="entry name" value="Iron_ascorbate_oxido_reductase"/>
</dbReference>
<comment type="similarity">
    <text evidence="1 2">Belongs to the iron/ascorbate-dependent oxidoreductase family.</text>
</comment>
<dbReference type="SUPFAM" id="SSF51197">
    <property type="entry name" value="Clavaminate synthase-like"/>
    <property type="match status" value="1"/>
</dbReference>
<dbReference type="InterPro" id="IPR044861">
    <property type="entry name" value="IPNS-like_FE2OG_OXY"/>
</dbReference>
<evidence type="ECO:0000259" key="3">
    <source>
        <dbReference type="PROSITE" id="PS51471"/>
    </source>
</evidence>